<dbReference type="Pfam" id="PF00072">
    <property type="entry name" value="Response_reg"/>
    <property type="match status" value="1"/>
</dbReference>
<dbReference type="InterPro" id="IPR011006">
    <property type="entry name" value="CheY-like_superfamily"/>
</dbReference>
<evidence type="ECO:0000313" key="5">
    <source>
        <dbReference type="EMBL" id="AKJ29518.1"/>
    </source>
</evidence>
<dbReference type="InterPro" id="IPR001789">
    <property type="entry name" value="Sig_transdc_resp-reg_receiver"/>
</dbReference>
<dbReference type="PROSITE" id="PS50110">
    <property type="entry name" value="RESPONSE_REGULATORY"/>
    <property type="match status" value="1"/>
</dbReference>
<evidence type="ECO:0000256" key="3">
    <source>
        <dbReference type="SAM" id="MobiDB-lite"/>
    </source>
</evidence>
<name>A0A0G3BNE9_9BURK</name>
<keyword evidence="5" id="KW-0808">Transferase</keyword>
<accession>A0A0G3BNE9</accession>
<keyword evidence="5" id="KW-0489">Methyltransferase</keyword>
<dbReference type="Gene3D" id="3.40.50.2300">
    <property type="match status" value="1"/>
</dbReference>
<keyword evidence="1 2" id="KW-0597">Phosphoprotein</keyword>
<gene>
    <name evidence="5" type="ORF">AAW51_2827</name>
</gene>
<dbReference type="GO" id="GO:0000160">
    <property type="term" value="P:phosphorelay signal transduction system"/>
    <property type="evidence" value="ECO:0007669"/>
    <property type="project" value="InterPro"/>
</dbReference>
<evidence type="ECO:0000259" key="4">
    <source>
        <dbReference type="PROSITE" id="PS50110"/>
    </source>
</evidence>
<feature type="modified residue" description="4-aspartylphosphate" evidence="2">
    <location>
        <position position="51"/>
    </location>
</feature>
<evidence type="ECO:0000256" key="2">
    <source>
        <dbReference type="PROSITE-ProRule" id="PRU00169"/>
    </source>
</evidence>
<dbReference type="GO" id="GO:0008168">
    <property type="term" value="F:methyltransferase activity"/>
    <property type="evidence" value="ECO:0007669"/>
    <property type="project" value="UniProtKB-KW"/>
</dbReference>
<dbReference type="SMART" id="SM00448">
    <property type="entry name" value="REC"/>
    <property type="match status" value="1"/>
</dbReference>
<evidence type="ECO:0000313" key="6">
    <source>
        <dbReference type="Proteomes" id="UP000035352"/>
    </source>
</evidence>
<dbReference type="EMBL" id="CP011371">
    <property type="protein sequence ID" value="AKJ29518.1"/>
    <property type="molecule type" value="Genomic_DNA"/>
</dbReference>
<dbReference type="SUPFAM" id="SSF52172">
    <property type="entry name" value="CheY-like"/>
    <property type="match status" value="1"/>
</dbReference>
<dbReference type="PANTHER" id="PTHR44591:SF3">
    <property type="entry name" value="RESPONSE REGULATORY DOMAIN-CONTAINING PROTEIN"/>
    <property type="match status" value="1"/>
</dbReference>
<feature type="region of interest" description="Disordered" evidence="3">
    <location>
        <begin position="121"/>
        <end position="140"/>
    </location>
</feature>
<reference evidence="5 6" key="1">
    <citation type="submission" date="2015-05" db="EMBL/GenBank/DDBJ databases">
        <authorList>
            <person name="Tang B."/>
            <person name="Yu Y."/>
        </authorList>
    </citation>
    <scope>NUCLEOTIDE SEQUENCE [LARGE SCALE GENOMIC DNA]</scope>
    <source>
        <strain evidence="5 6">DSM 7029</strain>
    </source>
</reference>
<feature type="domain" description="Response regulatory" evidence="4">
    <location>
        <begin position="2"/>
        <end position="117"/>
    </location>
</feature>
<evidence type="ECO:0000256" key="1">
    <source>
        <dbReference type="ARBA" id="ARBA00022553"/>
    </source>
</evidence>
<dbReference type="GO" id="GO:0032259">
    <property type="term" value="P:methylation"/>
    <property type="evidence" value="ECO:0007669"/>
    <property type="project" value="UniProtKB-KW"/>
</dbReference>
<dbReference type="KEGG" id="pbh:AAW51_2827"/>
<organism evidence="5 6">
    <name type="scientific">Caldimonas brevitalea</name>
    <dbReference type="NCBI Taxonomy" id="413882"/>
    <lineage>
        <taxon>Bacteria</taxon>
        <taxon>Pseudomonadati</taxon>
        <taxon>Pseudomonadota</taxon>
        <taxon>Betaproteobacteria</taxon>
        <taxon>Burkholderiales</taxon>
        <taxon>Sphaerotilaceae</taxon>
        <taxon>Caldimonas</taxon>
    </lineage>
</organism>
<dbReference type="AlphaFoldDB" id="A0A0G3BNE9"/>
<dbReference type="Proteomes" id="UP000035352">
    <property type="component" value="Chromosome"/>
</dbReference>
<dbReference type="InterPro" id="IPR050595">
    <property type="entry name" value="Bact_response_regulator"/>
</dbReference>
<dbReference type="CDD" id="cd17580">
    <property type="entry name" value="REC_2_DhkD-like"/>
    <property type="match status" value="1"/>
</dbReference>
<sequence length="140" mass="14929">MSVLVVDDNRDSAESLALLLSMGGYSVRVAYDGREGLEAASELRPTVMLLDIGLPQLSGYEVARELGRRGDRPPLLIAMTAFCSETDKREAQRAGFHHHLAKPVDLAALQNLLKTVTPVGMPPAADGGSQRTGGSPLIAY</sequence>
<keyword evidence="6" id="KW-1185">Reference proteome</keyword>
<protein>
    <submittedName>
        <fullName evidence="5">Chemotaxis protein methyltransferase CheR</fullName>
    </submittedName>
</protein>
<dbReference type="STRING" id="413882.AAW51_2827"/>
<dbReference type="PANTHER" id="PTHR44591">
    <property type="entry name" value="STRESS RESPONSE REGULATOR PROTEIN 1"/>
    <property type="match status" value="1"/>
</dbReference>
<proteinExistence type="predicted"/>